<dbReference type="GO" id="GO:0019867">
    <property type="term" value="C:outer membrane"/>
    <property type="evidence" value="ECO:0007669"/>
    <property type="project" value="InterPro"/>
</dbReference>
<sequence>MKKLFFVLAMSCMASFTGIAQEAKWGVGVNVGYGTDVSKAFLGAKAHYDITEAFTVAASFNHYFKETVDLESYGAVGVEGSLKCWDINADFHWNVYRNDLLKFYPLVGLTYLHAKASVDAAGATINNSEGKFGANVGVGAQFDFGSNWGASVEAKYQIIDGAQFVPMASLMYRF</sequence>
<dbReference type="Pfam" id="PF13505">
    <property type="entry name" value="OMP_b-brl"/>
    <property type="match status" value="1"/>
</dbReference>
<accession>R6D373</accession>
<proteinExistence type="predicted"/>
<dbReference type="AlphaFoldDB" id="R6D373"/>
<evidence type="ECO:0000256" key="2">
    <source>
        <dbReference type="SAM" id="SignalP"/>
    </source>
</evidence>
<dbReference type="Gene3D" id="2.40.160.20">
    <property type="match status" value="1"/>
</dbReference>
<name>R6D373_9BACT</name>
<evidence type="ECO:0000259" key="3">
    <source>
        <dbReference type="Pfam" id="PF13505"/>
    </source>
</evidence>
<reference evidence="4" key="1">
    <citation type="submission" date="2012-11" db="EMBL/GenBank/DDBJ databases">
        <title>Dependencies among metagenomic species, viruses, plasmids and units of genetic variation.</title>
        <authorList>
            <person name="Nielsen H.B."/>
            <person name="Almeida M."/>
            <person name="Juncker A.S."/>
            <person name="Rasmussen S."/>
            <person name="Li J."/>
            <person name="Sunagawa S."/>
            <person name="Plichta D."/>
            <person name="Gautier L."/>
            <person name="Le Chatelier E."/>
            <person name="Peletier E."/>
            <person name="Bonde I."/>
            <person name="Nielsen T."/>
            <person name="Manichanh C."/>
            <person name="Arumugam M."/>
            <person name="Batto J."/>
            <person name="Santos M.B.Q.D."/>
            <person name="Blom N."/>
            <person name="Borruel N."/>
            <person name="Burgdorf K.S."/>
            <person name="Boumezbeur F."/>
            <person name="Casellas F."/>
            <person name="Dore J."/>
            <person name="Guarner F."/>
            <person name="Hansen T."/>
            <person name="Hildebrand F."/>
            <person name="Kaas R.S."/>
            <person name="Kennedy S."/>
            <person name="Kristiansen K."/>
            <person name="Kultima J.R."/>
            <person name="Leonard P."/>
            <person name="Levenez F."/>
            <person name="Lund O."/>
            <person name="Moumen B."/>
            <person name="Le Paslier D."/>
            <person name="Pons N."/>
            <person name="Pedersen O."/>
            <person name="Prifti E."/>
            <person name="Qin J."/>
            <person name="Raes J."/>
            <person name="Tap J."/>
            <person name="Tims S."/>
            <person name="Ussery D.W."/>
            <person name="Yamada T."/>
            <person name="MetaHit consortium"/>
            <person name="Renault P."/>
            <person name="Sicheritz-Ponten T."/>
            <person name="Bork P."/>
            <person name="Wang J."/>
            <person name="Brunak S."/>
            <person name="Ehrlich S.D."/>
        </authorList>
    </citation>
    <scope>NUCLEOTIDE SEQUENCE [LARGE SCALE GENOMIC DNA]</scope>
</reference>
<dbReference type="EMBL" id="CBCJ010000193">
    <property type="protein sequence ID" value="CDA72207.1"/>
    <property type="molecule type" value="Genomic_DNA"/>
</dbReference>
<comment type="caution">
    <text evidence="4">The sequence shown here is derived from an EMBL/GenBank/DDBJ whole genome shotgun (WGS) entry which is preliminary data.</text>
</comment>
<dbReference type="RefSeq" id="WP_022125034.1">
    <property type="nucleotide sequence ID" value="NZ_FR880880.1"/>
</dbReference>
<evidence type="ECO:0000256" key="1">
    <source>
        <dbReference type="ARBA" id="ARBA00022729"/>
    </source>
</evidence>
<dbReference type="Proteomes" id="UP000018362">
    <property type="component" value="Unassembled WGS sequence"/>
</dbReference>
<dbReference type="NCBIfam" id="TIGR01414">
    <property type="entry name" value="autotrans_barl"/>
    <property type="match status" value="1"/>
</dbReference>
<dbReference type="SUPFAM" id="SSF56925">
    <property type="entry name" value="OMPA-like"/>
    <property type="match status" value="1"/>
</dbReference>
<feature type="signal peptide" evidence="2">
    <location>
        <begin position="1"/>
        <end position="20"/>
    </location>
</feature>
<gene>
    <name evidence="4" type="ORF">BN509_00459</name>
</gene>
<dbReference type="InterPro" id="IPR011250">
    <property type="entry name" value="OMP/PagP_B-barrel"/>
</dbReference>
<evidence type="ECO:0000313" key="5">
    <source>
        <dbReference type="Proteomes" id="UP000018362"/>
    </source>
</evidence>
<dbReference type="InterPro" id="IPR006315">
    <property type="entry name" value="OM_autotransptr_brl_dom"/>
</dbReference>
<feature type="chain" id="PRO_5004402810" description="Outer membrane protein beta-barrel domain-containing protein" evidence="2">
    <location>
        <begin position="21"/>
        <end position="174"/>
    </location>
</feature>
<keyword evidence="1 2" id="KW-0732">Signal</keyword>
<organism evidence="4 5">
    <name type="scientific">Phocaeicola coprocola CAG:162</name>
    <dbReference type="NCBI Taxonomy" id="1263040"/>
    <lineage>
        <taxon>Bacteria</taxon>
        <taxon>Pseudomonadati</taxon>
        <taxon>Bacteroidota</taxon>
        <taxon>Bacteroidia</taxon>
        <taxon>Bacteroidales</taxon>
        <taxon>Bacteroidaceae</taxon>
        <taxon>Phocaeicola</taxon>
    </lineage>
</organism>
<dbReference type="InterPro" id="IPR027385">
    <property type="entry name" value="Beta-barrel_OMP"/>
</dbReference>
<protein>
    <recommendedName>
        <fullName evidence="3">Outer membrane protein beta-barrel domain-containing protein</fullName>
    </recommendedName>
</protein>
<feature type="domain" description="Outer membrane protein beta-barrel" evidence="3">
    <location>
        <begin position="7"/>
        <end position="159"/>
    </location>
</feature>
<evidence type="ECO:0000313" key="4">
    <source>
        <dbReference type="EMBL" id="CDA72207.1"/>
    </source>
</evidence>